<dbReference type="GO" id="GO:0008270">
    <property type="term" value="F:zinc ion binding"/>
    <property type="evidence" value="ECO:0007669"/>
    <property type="project" value="InterPro"/>
</dbReference>
<dbReference type="PANTHER" id="PTHR18952:SF274">
    <property type="entry name" value="ALPHA-CARBONIC ANHYDRASE DOMAIN-CONTAINING PROTEIN"/>
    <property type="match status" value="1"/>
</dbReference>
<dbReference type="STRING" id="576137.A0A1L7WMR8"/>
<dbReference type="InterPro" id="IPR001148">
    <property type="entry name" value="CA_dom"/>
</dbReference>
<dbReference type="Gene3D" id="3.10.200.10">
    <property type="entry name" value="Alpha carbonic anhydrase"/>
    <property type="match status" value="1"/>
</dbReference>
<dbReference type="InterPro" id="IPR023561">
    <property type="entry name" value="Carbonic_anhydrase_a-class"/>
</dbReference>
<evidence type="ECO:0000313" key="4">
    <source>
        <dbReference type="EMBL" id="CZR54038.1"/>
    </source>
</evidence>
<dbReference type="Proteomes" id="UP000184330">
    <property type="component" value="Unassembled WGS sequence"/>
</dbReference>
<dbReference type="SUPFAM" id="SSF51069">
    <property type="entry name" value="Carbonic anhydrase"/>
    <property type="match status" value="1"/>
</dbReference>
<keyword evidence="2" id="KW-0732">Signal</keyword>
<dbReference type="PROSITE" id="PS51144">
    <property type="entry name" value="ALPHA_CA_2"/>
    <property type="match status" value="1"/>
</dbReference>
<accession>A0A1L7WMR8</accession>
<feature type="region of interest" description="Disordered" evidence="1">
    <location>
        <begin position="110"/>
        <end position="130"/>
    </location>
</feature>
<feature type="signal peptide" evidence="2">
    <location>
        <begin position="1"/>
        <end position="20"/>
    </location>
</feature>
<dbReference type="EMBL" id="FJOG01000004">
    <property type="protein sequence ID" value="CZR54038.1"/>
    <property type="molecule type" value="Genomic_DNA"/>
</dbReference>
<feature type="domain" description="Alpha-carbonic anhydrase" evidence="3">
    <location>
        <begin position="39"/>
        <end position="296"/>
    </location>
</feature>
<protein>
    <submittedName>
        <fullName evidence="4">Related to carbonic anhydrase</fullName>
    </submittedName>
</protein>
<feature type="chain" id="PRO_5012431099" evidence="2">
    <location>
        <begin position="21"/>
        <end position="296"/>
    </location>
</feature>
<organism evidence="4 5">
    <name type="scientific">Phialocephala subalpina</name>
    <dbReference type="NCBI Taxonomy" id="576137"/>
    <lineage>
        <taxon>Eukaryota</taxon>
        <taxon>Fungi</taxon>
        <taxon>Dikarya</taxon>
        <taxon>Ascomycota</taxon>
        <taxon>Pezizomycotina</taxon>
        <taxon>Leotiomycetes</taxon>
        <taxon>Helotiales</taxon>
        <taxon>Mollisiaceae</taxon>
        <taxon>Phialocephala</taxon>
        <taxon>Phialocephala fortinii species complex</taxon>
    </lineage>
</organism>
<dbReference type="OrthoDB" id="429145at2759"/>
<dbReference type="CDD" id="cd03124">
    <property type="entry name" value="alpha_CA_prokaryotic_like"/>
    <property type="match status" value="1"/>
</dbReference>
<dbReference type="InterPro" id="IPR036398">
    <property type="entry name" value="CA_dom_sf"/>
</dbReference>
<evidence type="ECO:0000259" key="3">
    <source>
        <dbReference type="PROSITE" id="PS51144"/>
    </source>
</evidence>
<evidence type="ECO:0000256" key="2">
    <source>
        <dbReference type="SAM" id="SignalP"/>
    </source>
</evidence>
<proteinExistence type="predicted"/>
<sequence length="296" mass="32295">MYSLLLNFAVLPAFIKTITACPQHDFHGHSLNKRAGGTQDWTYEASYNWGMVNSNYTTCQTGTTQSPIQLLLTQGLSQAHLPSFSTSTYSSVPGTLSNWGYGPAFSVSSSSSTHPSSNTTSDSSSSSAPSFTYLDANNQNTTLYLKGWHIHAPADHSVQGDRAKAELHLVHTDSSGAEAGVIAIRIDPGNADSPFFSQILPSTSSSSNTTSLPGFDSQETIPMDMDVYQALREVNLFSDFWTYMGSLTSPPCTEGIRWWVARNTLFVGNRQMREILGVSTFSARVEQEVWLHGINV</sequence>
<dbReference type="PANTHER" id="PTHR18952">
    <property type="entry name" value="CARBONIC ANHYDRASE"/>
    <property type="match status" value="1"/>
</dbReference>
<evidence type="ECO:0000256" key="1">
    <source>
        <dbReference type="SAM" id="MobiDB-lite"/>
    </source>
</evidence>
<reference evidence="4 5" key="1">
    <citation type="submission" date="2016-03" db="EMBL/GenBank/DDBJ databases">
        <authorList>
            <person name="Ploux O."/>
        </authorList>
    </citation>
    <scope>NUCLEOTIDE SEQUENCE [LARGE SCALE GENOMIC DNA]</scope>
    <source>
        <strain evidence="4 5">UAMH 11012</strain>
    </source>
</reference>
<keyword evidence="5" id="KW-1185">Reference proteome</keyword>
<evidence type="ECO:0000313" key="5">
    <source>
        <dbReference type="Proteomes" id="UP000184330"/>
    </source>
</evidence>
<dbReference type="SMART" id="SM01057">
    <property type="entry name" value="Carb_anhydrase"/>
    <property type="match status" value="1"/>
</dbReference>
<dbReference type="Pfam" id="PF00194">
    <property type="entry name" value="Carb_anhydrase"/>
    <property type="match status" value="1"/>
</dbReference>
<gene>
    <name evidence="4" type="ORF">PAC_03921</name>
</gene>
<name>A0A1L7WMR8_9HELO</name>
<dbReference type="InterPro" id="IPR041891">
    <property type="entry name" value="Alpha_CA_prokaryot-like"/>
</dbReference>
<dbReference type="GO" id="GO:0004089">
    <property type="term" value="F:carbonate dehydratase activity"/>
    <property type="evidence" value="ECO:0007669"/>
    <property type="project" value="InterPro"/>
</dbReference>
<dbReference type="AlphaFoldDB" id="A0A1L7WMR8"/>